<reference evidence="1 2" key="1">
    <citation type="submission" date="2024-01" db="EMBL/GenBank/DDBJ databases">
        <title>The genomes of 5 underutilized Papilionoideae crops provide insights into root nodulation and disease resistanc.</title>
        <authorList>
            <person name="Jiang F."/>
        </authorList>
    </citation>
    <scope>NUCLEOTIDE SEQUENCE [LARGE SCALE GENOMIC DNA]</scope>
    <source>
        <strain evidence="1">LVBAO_FW01</strain>
        <tissue evidence="1">Leaves</tissue>
    </source>
</reference>
<dbReference type="EMBL" id="JAYMYQ010000009">
    <property type="protein sequence ID" value="KAK7313692.1"/>
    <property type="molecule type" value="Genomic_DNA"/>
</dbReference>
<comment type="caution">
    <text evidence="1">The sequence shown here is derived from an EMBL/GenBank/DDBJ whole genome shotgun (WGS) entry which is preliminary data.</text>
</comment>
<dbReference type="Proteomes" id="UP001367508">
    <property type="component" value="Unassembled WGS sequence"/>
</dbReference>
<keyword evidence="2" id="KW-1185">Reference proteome</keyword>
<evidence type="ECO:0000313" key="2">
    <source>
        <dbReference type="Proteomes" id="UP001367508"/>
    </source>
</evidence>
<proteinExistence type="predicted"/>
<organism evidence="1 2">
    <name type="scientific">Canavalia gladiata</name>
    <name type="common">Sword bean</name>
    <name type="synonym">Dolichos gladiatus</name>
    <dbReference type="NCBI Taxonomy" id="3824"/>
    <lineage>
        <taxon>Eukaryota</taxon>
        <taxon>Viridiplantae</taxon>
        <taxon>Streptophyta</taxon>
        <taxon>Embryophyta</taxon>
        <taxon>Tracheophyta</taxon>
        <taxon>Spermatophyta</taxon>
        <taxon>Magnoliopsida</taxon>
        <taxon>eudicotyledons</taxon>
        <taxon>Gunneridae</taxon>
        <taxon>Pentapetalae</taxon>
        <taxon>rosids</taxon>
        <taxon>fabids</taxon>
        <taxon>Fabales</taxon>
        <taxon>Fabaceae</taxon>
        <taxon>Papilionoideae</taxon>
        <taxon>50 kb inversion clade</taxon>
        <taxon>NPAAA clade</taxon>
        <taxon>indigoferoid/millettioid clade</taxon>
        <taxon>Phaseoleae</taxon>
        <taxon>Canavalia</taxon>
    </lineage>
</organism>
<dbReference type="Gene3D" id="1.10.472.10">
    <property type="entry name" value="Cyclin-like"/>
    <property type="match status" value="1"/>
</dbReference>
<dbReference type="InterPro" id="IPR036915">
    <property type="entry name" value="Cyclin-like_sf"/>
</dbReference>
<dbReference type="SUPFAM" id="SSF47954">
    <property type="entry name" value="Cyclin-like"/>
    <property type="match status" value="1"/>
</dbReference>
<accession>A0AAN9KA31</accession>
<gene>
    <name evidence="1" type="ORF">VNO77_38885</name>
</gene>
<sequence length="80" mass="8979">MQLLVVVCLSIATKMEKTKVPQCVDFQQGKNIEAIHKGFLKVLELDPQNQDAIVRIWANKRIIMSESSISGRIFAIAILP</sequence>
<evidence type="ECO:0000313" key="1">
    <source>
        <dbReference type="EMBL" id="KAK7313692.1"/>
    </source>
</evidence>
<dbReference type="AlphaFoldDB" id="A0AAN9KA31"/>
<name>A0AAN9KA31_CANGL</name>
<protein>
    <submittedName>
        <fullName evidence="1">Uncharacterized protein</fullName>
    </submittedName>
</protein>